<gene>
    <name evidence="1" type="ORF">HMPREF9194_01091</name>
</gene>
<reference evidence="1 2" key="1">
    <citation type="submission" date="2013-04" db="EMBL/GenBank/DDBJ databases">
        <title>The Genome Sequence of Treponema maltophilum ATCC 51939.</title>
        <authorList>
            <consortium name="The Broad Institute Genomics Platform"/>
            <person name="Earl A."/>
            <person name="Ward D."/>
            <person name="Feldgarden M."/>
            <person name="Gevers D."/>
            <person name="Leonetti C."/>
            <person name="Blanton J.M."/>
            <person name="Dewhirst F.E."/>
            <person name="Izard J."/>
            <person name="Walker B."/>
            <person name="Young S."/>
            <person name="Zeng Q."/>
            <person name="Gargeya S."/>
            <person name="Fitzgerald M."/>
            <person name="Haas B."/>
            <person name="Abouelleil A."/>
            <person name="Allen A.W."/>
            <person name="Alvarado L."/>
            <person name="Arachchi H.M."/>
            <person name="Berlin A.M."/>
            <person name="Chapman S.B."/>
            <person name="Gainer-Dewar J."/>
            <person name="Goldberg J."/>
            <person name="Griggs A."/>
            <person name="Gujja S."/>
            <person name="Hansen M."/>
            <person name="Howarth C."/>
            <person name="Imamovic A."/>
            <person name="Ireland A."/>
            <person name="Larimer J."/>
            <person name="McCowan C."/>
            <person name="Murphy C."/>
            <person name="Pearson M."/>
            <person name="Poon T.W."/>
            <person name="Priest M."/>
            <person name="Roberts A."/>
            <person name="Saif S."/>
            <person name="Shea T."/>
            <person name="Sisk P."/>
            <person name="Sykes S."/>
            <person name="Wortman J."/>
            <person name="Nusbaum C."/>
            <person name="Birren B."/>
        </authorList>
    </citation>
    <scope>NUCLEOTIDE SEQUENCE [LARGE SCALE GENOMIC DNA]</scope>
    <source>
        <strain evidence="1 2">ATCC 51939</strain>
    </source>
</reference>
<keyword evidence="2" id="KW-1185">Reference proteome</keyword>
<protein>
    <submittedName>
        <fullName evidence="1">Uncharacterized protein</fullName>
    </submittedName>
</protein>
<comment type="caution">
    <text evidence="1">The sequence shown here is derived from an EMBL/GenBank/DDBJ whole genome shotgun (WGS) entry which is preliminary data.</text>
</comment>
<accession>S3JZU0</accession>
<dbReference type="HOGENOM" id="CLU_2792795_0_0_12"/>
<sequence length="68" mass="7952">MAYERSELPERPPFTSLFGNSPFLYRFSFIMLKPYFKRHNSMLSFSKPCICTETSDASPLSFITPEDF</sequence>
<name>S3JZU0_TREMA</name>
<proteinExistence type="predicted"/>
<dbReference type="AlphaFoldDB" id="S3JZU0"/>
<dbReference type="EMBL" id="ATFF01000006">
    <property type="protein sequence ID" value="EPF30770.1"/>
    <property type="molecule type" value="Genomic_DNA"/>
</dbReference>
<dbReference type="Proteomes" id="UP000014541">
    <property type="component" value="Unassembled WGS sequence"/>
</dbReference>
<organism evidence="1 2">
    <name type="scientific">Treponema maltophilum ATCC 51939</name>
    <dbReference type="NCBI Taxonomy" id="1125699"/>
    <lineage>
        <taxon>Bacteria</taxon>
        <taxon>Pseudomonadati</taxon>
        <taxon>Spirochaetota</taxon>
        <taxon>Spirochaetia</taxon>
        <taxon>Spirochaetales</taxon>
        <taxon>Treponemataceae</taxon>
        <taxon>Treponema</taxon>
    </lineage>
</organism>
<evidence type="ECO:0000313" key="2">
    <source>
        <dbReference type="Proteomes" id="UP000014541"/>
    </source>
</evidence>
<evidence type="ECO:0000313" key="1">
    <source>
        <dbReference type="EMBL" id="EPF30770.1"/>
    </source>
</evidence>